<keyword evidence="5" id="KW-0175">Coiled coil</keyword>
<protein>
    <recommendedName>
        <fullName evidence="4">Small ribosomal subunit protein uS15c</fullName>
    </recommendedName>
</protein>
<feature type="compositionally biased region" description="Basic residues" evidence="6">
    <location>
        <begin position="432"/>
        <end position="450"/>
    </location>
</feature>
<dbReference type="GO" id="GO:0005840">
    <property type="term" value="C:ribosome"/>
    <property type="evidence" value="ECO:0007669"/>
    <property type="project" value="UniProtKB-KW"/>
</dbReference>
<dbReference type="HAMAP" id="MF_01343_B">
    <property type="entry name" value="Ribosomal_uS15_B"/>
    <property type="match status" value="1"/>
</dbReference>
<dbReference type="SMART" id="SM01387">
    <property type="entry name" value="Ribosomal_S15"/>
    <property type="match status" value="1"/>
</dbReference>
<feature type="compositionally biased region" description="Low complexity" evidence="6">
    <location>
        <begin position="33"/>
        <end position="47"/>
    </location>
</feature>
<evidence type="ECO:0000256" key="2">
    <source>
        <dbReference type="ARBA" id="ARBA00022980"/>
    </source>
</evidence>
<feature type="coiled-coil region" evidence="5">
    <location>
        <begin position="246"/>
        <end position="294"/>
    </location>
</feature>
<feature type="region of interest" description="Disordered" evidence="6">
    <location>
        <begin position="428"/>
        <end position="450"/>
    </location>
</feature>
<dbReference type="NCBIfam" id="TIGR00952">
    <property type="entry name" value="S15_bact"/>
    <property type="match status" value="1"/>
</dbReference>
<keyword evidence="3" id="KW-0687">Ribonucleoprotein</keyword>
<accession>A0AAV8E9C3</accession>
<dbReference type="Proteomes" id="UP001140206">
    <property type="component" value="Chromosome 3"/>
</dbReference>
<keyword evidence="2 7" id="KW-0689">Ribosomal protein</keyword>
<comment type="caution">
    <text evidence="7">The sequence shown here is derived from an EMBL/GenBank/DDBJ whole genome shotgun (WGS) entry which is preliminary data.</text>
</comment>
<dbReference type="InterPro" id="IPR005290">
    <property type="entry name" value="Ribosomal_uS15_bac-type"/>
</dbReference>
<dbReference type="AlphaFoldDB" id="A0AAV8E9C3"/>
<evidence type="ECO:0000256" key="4">
    <source>
        <dbReference type="ARBA" id="ARBA00035250"/>
    </source>
</evidence>
<name>A0AAV8E9C3_9POAL</name>
<feature type="compositionally biased region" description="Basic and acidic residues" evidence="6">
    <location>
        <begin position="194"/>
        <end position="209"/>
    </location>
</feature>
<dbReference type="EMBL" id="JAMFTS010000003">
    <property type="protein sequence ID" value="KAJ4776226.1"/>
    <property type="molecule type" value="Genomic_DNA"/>
</dbReference>
<evidence type="ECO:0000256" key="6">
    <source>
        <dbReference type="SAM" id="MobiDB-lite"/>
    </source>
</evidence>
<dbReference type="SUPFAM" id="SSF47060">
    <property type="entry name" value="S15/NS1 RNA-binding domain"/>
    <property type="match status" value="1"/>
</dbReference>
<gene>
    <name evidence="7" type="ORF">LUZ62_060483</name>
</gene>
<dbReference type="Gene3D" id="1.10.287.10">
    <property type="entry name" value="S15/NS1, RNA-binding"/>
    <property type="match status" value="1"/>
</dbReference>
<keyword evidence="8" id="KW-1185">Reference proteome</keyword>
<sequence length="450" mass="50848">MALQLKLKPRSHPSLRLFSSSSSPFPPPPSDQSPPESESESQPSSSSYFNDIRQRLGSSQSPPSRIPTNPSPPPSLFPPKSDKPSASLDEIRKQLANFRLGNSSTPSPPSTSPPRFQELFKNNLPNNPPGSPSGASSFESIRQSLNQSRGRDAFFSIKTLQERLRNKTPEPGAPIAPSLIGSDEPLPESIFGKEVSERKREEGEGESKGLKTQFFKSYTYQELGEKLVKLRPAEGEKKKEKQGFSLTELNQRLVELRKLEEEEAKNRGGPFAALRESLNNIQNIEETKKRQQRMPILSNLGGLAKPSFMLKPPQEHLLEKYFHPDHMSSAEKMKLELQKVRDEFKLSESDCGSARVQVAQLTTKIKHLSTVLHKKDKHSRKGLQEMVQRRKKLLKYLRRTDWDSYCLVLSRLGLRDVPEYKAPDYKIFKTQTKNKSKSKSKSKSKGKMKA</sequence>
<dbReference type="InterPro" id="IPR009068">
    <property type="entry name" value="uS15_NS1_RNA-bd_sf"/>
</dbReference>
<evidence type="ECO:0000256" key="3">
    <source>
        <dbReference type="ARBA" id="ARBA00023274"/>
    </source>
</evidence>
<feature type="compositionally biased region" description="Polar residues" evidence="6">
    <location>
        <begin position="138"/>
        <end position="148"/>
    </location>
</feature>
<dbReference type="CDD" id="cd00353">
    <property type="entry name" value="Ribosomal_S15p_S13e"/>
    <property type="match status" value="1"/>
</dbReference>
<dbReference type="GO" id="GO:0003735">
    <property type="term" value="F:structural constituent of ribosome"/>
    <property type="evidence" value="ECO:0007669"/>
    <property type="project" value="InterPro"/>
</dbReference>
<evidence type="ECO:0000313" key="7">
    <source>
        <dbReference type="EMBL" id="KAJ4776226.1"/>
    </source>
</evidence>
<comment type="similarity">
    <text evidence="1">Belongs to the universal ribosomal protein uS15 family.</text>
</comment>
<evidence type="ECO:0000256" key="1">
    <source>
        <dbReference type="ARBA" id="ARBA00008434"/>
    </source>
</evidence>
<dbReference type="InterPro" id="IPR000589">
    <property type="entry name" value="Ribosomal_uS15"/>
</dbReference>
<proteinExistence type="inferred from homology"/>
<reference evidence="7" key="1">
    <citation type="submission" date="2022-08" db="EMBL/GenBank/DDBJ databases">
        <authorList>
            <person name="Marques A."/>
        </authorList>
    </citation>
    <scope>NUCLEOTIDE SEQUENCE</scope>
    <source>
        <strain evidence="7">RhyPub2mFocal</strain>
        <tissue evidence="7">Leaves</tissue>
    </source>
</reference>
<organism evidence="7 8">
    <name type="scientific">Rhynchospora pubera</name>
    <dbReference type="NCBI Taxonomy" id="906938"/>
    <lineage>
        <taxon>Eukaryota</taxon>
        <taxon>Viridiplantae</taxon>
        <taxon>Streptophyta</taxon>
        <taxon>Embryophyta</taxon>
        <taxon>Tracheophyta</taxon>
        <taxon>Spermatophyta</taxon>
        <taxon>Magnoliopsida</taxon>
        <taxon>Liliopsida</taxon>
        <taxon>Poales</taxon>
        <taxon>Cyperaceae</taxon>
        <taxon>Cyperoideae</taxon>
        <taxon>Rhynchosporeae</taxon>
        <taxon>Rhynchospora</taxon>
    </lineage>
</organism>
<dbReference type="PANTHER" id="PTHR47546:SF3">
    <property type="entry name" value="30S RIBOSOMAL PROTEIN S15, CHLOROPLASTIC"/>
    <property type="match status" value="1"/>
</dbReference>
<dbReference type="GO" id="GO:1990904">
    <property type="term" value="C:ribonucleoprotein complex"/>
    <property type="evidence" value="ECO:0007669"/>
    <property type="project" value="UniProtKB-KW"/>
</dbReference>
<feature type="compositionally biased region" description="Low complexity" evidence="6">
    <location>
        <begin position="14"/>
        <end position="23"/>
    </location>
</feature>
<dbReference type="PANTHER" id="PTHR47546">
    <property type="entry name" value="S15/NS1, RNA-BINDING PROTEIN"/>
    <property type="match status" value="1"/>
</dbReference>
<evidence type="ECO:0000256" key="5">
    <source>
        <dbReference type="SAM" id="Coils"/>
    </source>
</evidence>
<dbReference type="GO" id="GO:0005737">
    <property type="term" value="C:cytoplasm"/>
    <property type="evidence" value="ECO:0007669"/>
    <property type="project" value="UniProtKB-ARBA"/>
</dbReference>
<dbReference type="GO" id="GO:0006412">
    <property type="term" value="P:translation"/>
    <property type="evidence" value="ECO:0007669"/>
    <property type="project" value="InterPro"/>
</dbReference>
<dbReference type="Pfam" id="PF00312">
    <property type="entry name" value="Ribosomal_S15"/>
    <property type="match status" value="1"/>
</dbReference>
<feature type="region of interest" description="Disordered" evidence="6">
    <location>
        <begin position="1"/>
        <end position="210"/>
    </location>
</feature>
<evidence type="ECO:0000313" key="8">
    <source>
        <dbReference type="Proteomes" id="UP001140206"/>
    </source>
</evidence>